<dbReference type="EMBL" id="AKCV02000020">
    <property type="protein sequence ID" value="TMS57779.1"/>
    <property type="molecule type" value="Genomic_DNA"/>
</dbReference>
<evidence type="ECO:0000313" key="2">
    <source>
        <dbReference type="Proteomes" id="UP000004277"/>
    </source>
</evidence>
<keyword evidence="2" id="KW-1185">Reference proteome</keyword>
<sequence length="196" mass="20187">MTAPFAASRRAPAFLQAGATLLEVLVSLVLVLVALLGAVGLMARSNQSELEAYQRFQAIALNQDMVSRLNANRDAAACYSNGIDGMTLGTGAAPATACVGAAKATYAATAVADLNAWHQALLGSTEQQGTTKLGAMVGARGCIEQIDAVAQEYRISVVWQGLTATAAPAVACGQGQFGNDAYRRAVVTVVRIGKLS</sequence>
<comment type="caution">
    <text evidence="1">The sequence shown here is derived from an EMBL/GenBank/DDBJ whole genome shotgun (WGS) entry which is preliminary data.</text>
</comment>
<evidence type="ECO:0000313" key="1">
    <source>
        <dbReference type="EMBL" id="TMS57779.1"/>
    </source>
</evidence>
<gene>
    <name evidence="1" type="primary">pilV</name>
    <name evidence="1" type="ORF">MW7_011385</name>
</gene>
<protein>
    <submittedName>
        <fullName evidence="1">Type IV pilus modification protein PilV</fullName>
    </submittedName>
</protein>
<name>A0ACD3SNG4_9BURK</name>
<reference evidence="1" key="1">
    <citation type="submission" date="2019-05" db="EMBL/GenBank/DDBJ databases">
        <title>Revised genome assembly of Burkholderiaceae (previously Ralstonia) sp. PBA.</title>
        <authorList>
            <person name="Gan H.M."/>
        </authorList>
    </citation>
    <scope>NUCLEOTIDE SEQUENCE</scope>
    <source>
        <strain evidence="1">PBA</strain>
    </source>
</reference>
<organism evidence="1 2">
    <name type="scientific">Imbroritus primus</name>
    <dbReference type="NCBI Taxonomy" id="3058603"/>
    <lineage>
        <taxon>Bacteria</taxon>
        <taxon>Pseudomonadati</taxon>
        <taxon>Pseudomonadota</taxon>
        <taxon>Betaproteobacteria</taxon>
        <taxon>Burkholderiales</taxon>
        <taxon>Burkholderiaceae</taxon>
        <taxon>Imbroritus</taxon>
    </lineage>
</organism>
<proteinExistence type="predicted"/>
<dbReference type="Proteomes" id="UP000004277">
    <property type="component" value="Unassembled WGS sequence"/>
</dbReference>
<accession>A0ACD3SNG4</accession>